<evidence type="ECO:0000313" key="7">
    <source>
        <dbReference type="EMBL" id="KKC35335.1"/>
    </source>
</evidence>
<dbReference type="GO" id="GO:0051539">
    <property type="term" value="F:4 iron, 4 sulfur cluster binding"/>
    <property type="evidence" value="ECO:0007669"/>
    <property type="project" value="TreeGrafter"/>
</dbReference>
<evidence type="ECO:0000256" key="1">
    <source>
        <dbReference type="ARBA" id="ARBA00022723"/>
    </source>
</evidence>
<evidence type="ECO:0000256" key="4">
    <source>
        <dbReference type="ARBA" id="ARBA00023004"/>
    </source>
</evidence>
<dbReference type="PANTHER" id="PTHR42961:SF2">
    <property type="entry name" value="IRON-SULFUR PROTEIN NUBPL"/>
    <property type="match status" value="1"/>
</dbReference>
<dbReference type="RefSeq" id="WP_046138904.1">
    <property type="nucleotide sequence ID" value="NZ_LANJ01000046.1"/>
</dbReference>
<dbReference type="CDD" id="cd02037">
    <property type="entry name" value="Mrp_NBP35"/>
    <property type="match status" value="1"/>
</dbReference>
<sequence length="364" mass="37506">MADLELAARIKSALAAVEIPGGGDLAGYGGLSEIIVTPSAVAFAIAVAPGMEAAFGPAREQAQQAAQTVAGTRKVMVSLTAGKPPAGPKFSHGSPVPAGKTAVPGIKRIIAVGSGKGGVGKSTVAVNIALALAAEGLKIGMLDADLYGPSIPKLLGIEGRPAIREDGIFTPHEAFGIKAMSIGSMLNPDQAVVWRGPMATSALRQLLRETDWGDIDVLVIDLPPGTGDIHISLFQQAEVDGVVIVSTPQQLALIDAKKAIDMLHRLNVPLFGLVENMSYFIAPDTGTRYDIFGSGGAEAAAADLGLRFLGAVPLVMSIREGSDAGLPPMVSQPDGPEAQAFRAIARTILANDPARQRSPEFSKS</sequence>
<dbReference type="OrthoDB" id="9809679at2"/>
<feature type="binding site" evidence="6">
    <location>
        <begin position="115"/>
        <end position="122"/>
    </location>
    <ligand>
        <name>ATP</name>
        <dbReference type="ChEBI" id="CHEBI:30616"/>
    </ligand>
</feature>
<comment type="function">
    <text evidence="6">Binds and transfers iron-sulfur (Fe-S) clusters to target apoproteins. Can hydrolyze ATP.</text>
</comment>
<comment type="similarity">
    <text evidence="6">Belongs to the Mrp/NBP35 ATP-binding proteins family.</text>
</comment>
<dbReference type="PATRIC" id="fig|1293439.3.peg.3534"/>
<keyword evidence="5 6" id="KW-0411">Iron-sulfur</keyword>
<dbReference type="AlphaFoldDB" id="A0A0F5Q374"/>
<dbReference type="InterPro" id="IPR033756">
    <property type="entry name" value="YlxH/NBP35"/>
</dbReference>
<gene>
    <name evidence="7" type="ORF">WH87_17320</name>
</gene>
<dbReference type="PANTHER" id="PTHR42961">
    <property type="entry name" value="IRON-SULFUR PROTEIN NUBPL"/>
    <property type="match status" value="1"/>
</dbReference>
<keyword evidence="1 6" id="KW-0479">Metal-binding</keyword>
<protein>
    <recommendedName>
        <fullName evidence="6">Iron-sulfur cluster carrier protein</fullName>
    </recommendedName>
</protein>
<dbReference type="FunFam" id="3.40.50.300:FF:001119">
    <property type="entry name" value="Iron-sulfur cluster carrier protein"/>
    <property type="match status" value="1"/>
</dbReference>
<comment type="caution">
    <text evidence="7">The sequence shown here is derived from an EMBL/GenBank/DDBJ whole genome shotgun (WGS) entry which is preliminary data.</text>
</comment>
<evidence type="ECO:0000256" key="5">
    <source>
        <dbReference type="ARBA" id="ARBA00023014"/>
    </source>
</evidence>
<dbReference type="Pfam" id="PF10609">
    <property type="entry name" value="ParA"/>
    <property type="match status" value="1"/>
</dbReference>
<evidence type="ECO:0000256" key="2">
    <source>
        <dbReference type="ARBA" id="ARBA00022741"/>
    </source>
</evidence>
<dbReference type="PROSITE" id="PS01215">
    <property type="entry name" value="MRP"/>
    <property type="match status" value="1"/>
</dbReference>
<evidence type="ECO:0000256" key="3">
    <source>
        <dbReference type="ARBA" id="ARBA00022840"/>
    </source>
</evidence>
<keyword evidence="3 6" id="KW-0067">ATP-binding</keyword>
<dbReference type="GO" id="GO:0005524">
    <property type="term" value="F:ATP binding"/>
    <property type="evidence" value="ECO:0007669"/>
    <property type="project" value="UniProtKB-UniRule"/>
</dbReference>
<proteinExistence type="inferred from homology"/>
<dbReference type="InterPro" id="IPR027417">
    <property type="entry name" value="P-loop_NTPase"/>
</dbReference>
<dbReference type="EMBL" id="LANJ01000046">
    <property type="protein sequence ID" value="KKC35335.1"/>
    <property type="molecule type" value="Genomic_DNA"/>
</dbReference>
<evidence type="ECO:0000256" key="6">
    <source>
        <dbReference type="HAMAP-Rule" id="MF_02040"/>
    </source>
</evidence>
<dbReference type="Proteomes" id="UP000033411">
    <property type="component" value="Unassembled WGS sequence"/>
</dbReference>
<dbReference type="STRING" id="1293439.WH87_17320"/>
<dbReference type="HAMAP" id="MF_02040">
    <property type="entry name" value="Mrp_NBP35"/>
    <property type="match status" value="1"/>
</dbReference>
<dbReference type="InterPro" id="IPR019591">
    <property type="entry name" value="Mrp/NBP35_ATP-bd"/>
</dbReference>
<dbReference type="GO" id="GO:0046872">
    <property type="term" value="F:metal ion binding"/>
    <property type="evidence" value="ECO:0007669"/>
    <property type="project" value="UniProtKB-KW"/>
</dbReference>
<dbReference type="GO" id="GO:0016887">
    <property type="term" value="F:ATP hydrolysis activity"/>
    <property type="evidence" value="ECO:0007669"/>
    <property type="project" value="UniProtKB-UniRule"/>
</dbReference>
<keyword evidence="8" id="KW-1185">Reference proteome</keyword>
<keyword evidence="6" id="KW-0378">Hydrolase</keyword>
<keyword evidence="4 6" id="KW-0408">Iron</keyword>
<keyword evidence="2 6" id="KW-0547">Nucleotide-binding</keyword>
<name>A0A0F5Q374_9HYPH</name>
<dbReference type="GO" id="GO:0016226">
    <property type="term" value="P:iron-sulfur cluster assembly"/>
    <property type="evidence" value="ECO:0007669"/>
    <property type="project" value="InterPro"/>
</dbReference>
<dbReference type="GO" id="GO:0140663">
    <property type="term" value="F:ATP-dependent FeS chaperone activity"/>
    <property type="evidence" value="ECO:0007669"/>
    <property type="project" value="InterPro"/>
</dbReference>
<evidence type="ECO:0000313" key="8">
    <source>
        <dbReference type="Proteomes" id="UP000033411"/>
    </source>
</evidence>
<dbReference type="Gene3D" id="3.40.50.300">
    <property type="entry name" value="P-loop containing nucleotide triphosphate hydrolases"/>
    <property type="match status" value="1"/>
</dbReference>
<comment type="subunit">
    <text evidence="6">Homodimer.</text>
</comment>
<organism evidence="7 8">
    <name type="scientific">Devosia epidermidihirudinis</name>
    <dbReference type="NCBI Taxonomy" id="1293439"/>
    <lineage>
        <taxon>Bacteria</taxon>
        <taxon>Pseudomonadati</taxon>
        <taxon>Pseudomonadota</taxon>
        <taxon>Alphaproteobacteria</taxon>
        <taxon>Hyphomicrobiales</taxon>
        <taxon>Devosiaceae</taxon>
        <taxon>Devosia</taxon>
    </lineage>
</organism>
<reference evidence="7 8" key="1">
    <citation type="submission" date="2015-03" db="EMBL/GenBank/DDBJ databases">
        <authorList>
            <person name="Lepp D."/>
            <person name="Hassan Y.I."/>
            <person name="Li X.-Z."/>
            <person name="Zhou T."/>
        </authorList>
    </citation>
    <scope>NUCLEOTIDE SEQUENCE [LARGE SCALE GENOMIC DNA]</scope>
    <source>
        <strain evidence="7 8">E84</strain>
    </source>
</reference>
<dbReference type="SUPFAM" id="SSF52540">
    <property type="entry name" value="P-loop containing nucleoside triphosphate hydrolases"/>
    <property type="match status" value="1"/>
</dbReference>
<dbReference type="InterPro" id="IPR000808">
    <property type="entry name" value="Mrp-like_CS"/>
</dbReference>
<dbReference type="InterPro" id="IPR044304">
    <property type="entry name" value="NUBPL-like"/>
</dbReference>
<accession>A0A0F5Q374</accession>